<evidence type="ECO:0000256" key="3">
    <source>
        <dbReference type="ARBA" id="ARBA00022803"/>
    </source>
</evidence>
<accession>A0A6L2PET3</accession>
<gene>
    <name evidence="5" type="ORF">Cfor_11762</name>
</gene>
<keyword evidence="6" id="KW-1185">Reference proteome</keyword>
<dbReference type="Pfam" id="PF13181">
    <property type="entry name" value="TPR_8"/>
    <property type="match status" value="1"/>
</dbReference>
<keyword evidence="3 4" id="KW-0802">TPR repeat</keyword>
<feature type="repeat" description="TPR" evidence="4">
    <location>
        <begin position="46"/>
        <end position="79"/>
    </location>
</feature>
<comment type="similarity">
    <text evidence="1">Belongs to the TTC36 family.</text>
</comment>
<organism evidence="5 6">
    <name type="scientific">Coptotermes formosanus</name>
    <name type="common">Formosan subterranean termite</name>
    <dbReference type="NCBI Taxonomy" id="36987"/>
    <lineage>
        <taxon>Eukaryota</taxon>
        <taxon>Metazoa</taxon>
        <taxon>Ecdysozoa</taxon>
        <taxon>Arthropoda</taxon>
        <taxon>Hexapoda</taxon>
        <taxon>Insecta</taxon>
        <taxon>Pterygota</taxon>
        <taxon>Neoptera</taxon>
        <taxon>Polyneoptera</taxon>
        <taxon>Dictyoptera</taxon>
        <taxon>Blattodea</taxon>
        <taxon>Blattoidea</taxon>
        <taxon>Termitoidae</taxon>
        <taxon>Rhinotermitidae</taxon>
        <taxon>Coptotermes</taxon>
    </lineage>
</organism>
<dbReference type="OrthoDB" id="539634at2759"/>
<dbReference type="PROSITE" id="PS50005">
    <property type="entry name" value="TPR"/>
    <property type="match status" value="1"/>
</dbReference>
<dbReference type="PANTHER" id="PTHR21405:SF0">
    <property type="entry name" value="TETRATRICOPEPTIDE REPEAT PROTEIN 36"/>
    <property type="match status" value="1"/>
</dbReference>
<evidence type="ECO:0000256" key="1">
    <source>
        <dbReference type="ARBA" id="ARBA00006995"/>
    </source>
</evidence>
<evidence type="ECO:0000313" key="5">
    <source>
        <dbReference type="EMBL" id="GFG29980.1"/>
    </source>
</evidence>
<dbReference type="InterPro" id="IPR011990">
    <property type="entry name" value="TPR-like_helical_dom_sf"/>
</dbReference>
<dbReference type="SMART" id="SM00028">
    <property type="entry name" value="TPR"/>
    <property type="match status" value="3"/>
</dbReference>
<dbReference type="InterPro" id="IPR038906">
    <property type="entry name" value="TTC36"/>
</dbReference>
<protein>
    <submittedName>
        <fullName evidence="5">Uncharacterized protein</fullName>
    </submittedName>
</protein>
<keyword evidence="2" id="KW-0677">Repeat</keyword>
<dbReference type="FunCoup" id="A0A6L2PET3">
    <property type="interactions" value="16"/>
</dbReference>
<dbReference type="InParanoid" id="A0A6L2PET3"/>
<dbReference type="AlphaFoldDB" id="A0A6L2PET3"/>
<proteinExistence type="inferred from homology"/>
<comment type="caution">
    <text evidence="5">The sequence shown here is derived from an EMBL/GenBank/DDBJ whole genome shotgun (WGS) entry which is preliminary data.</text>
</comment>
<evidence type="ECO:0000313" key="6">
    <source>
        <dbReference type="Proteomes" id="UP000502823"/>
    </source>
</evidence>
<dbReference type="EMBL" id="BLKM01010390">
    <property type="protein sequence ID" value="GFG29980.1"/>
    <property type="molecule type" value="Genomic_DNA"/>
</dbReference>
<sequence length="183" mass="19915">MSSEHDRAVLNCIFNPVLPVGEFVYDEELSPDLQDDEDKITNAAAAKSLEVEGVKAAEAGDLDKAIGIFTRAINIAPKWASGYNNRAQAYRLQGDTAAAVADLNEAISLSGGRGRSARQAFCQRGIMHKKEGHDDLARVDFEAAAKLGSHFAKMQLVELNPYAALCNQMLHDVMGRLQQTVQK</sequence>
<dbReference type="InterPro" id="IPR019734">
    <property type="entry name" value="TPR_rpt"/>
</dbReference>
<dbReference type="Proteomes" id="UP000502823">
    <property type="component" value="Unassembled WGS sequence"/>
</dbReference>
<name>A0A6L2PET3_COPFO</name>
<evidence type="ECO:0000256" key="2">
    <source>
        <dbReference type="ARBA" id="ARBA00022737"/>
    </source>
</evidence>
<dbReference type="Gene3D" id="1.25.40.10">
    <property type="entry name" value="Tetratricopeptide repeat domain"/>
    <property type="match status" value="1"/>
</dbReference>
<dbReference type="SUPFAM" id="SSF48452">
    <property type="entry name" value="TPR-like"/>
    <property type="match status" value="1"/>
</dbReference>
<dbReference type="GO" id="GO:0006570">
    <property type="term" value="P:tyrosine metabolic process"/>
    <property type="evidence" value="ECO:0007669"/>
    <property type="project" value="TreeGrafter"/>
</dbReference>
<evidence type="ECO:0000256" key="4">
    <source>
        <dbReference type="PROSITE-ProRule" id="PRU00339"/>
    </source>
</evidence>
<dbReference type="FunFam" id="1.25.40.10:FF:000213">
    <property type="entry name" value="Tetratricopeptide repeat domain 36"/>
    <property type="match status" value="1"/>
</dbReference>
<dbReference type="PANTHER" id="PTHR21405">
    <property type="entry name" value="CDNA SEQUENCE BC021608"/>
    <property type="match status" value="1"/>
</dbReference>
<reference evidence="6" key="1">
    <citation type="submission" date="2020-01" db="EMBL/GenBank/DDBJ databases">
        <title>Draft genome sequence of the Termite Coptotermes fromosanus.</title>
        <authorList>
            <person name="Itakura S."/>
            <person name="Yosikawa Y."/>
            <person name="Umezawa K."/>
        </authorList>
    </citation>
    <scope>NUCLEOTIDE SEQUENCE [LARGE SCALE GENOMIC DNA]</scope>
</reference>